<name>A0A4Y2J604_ARAVE</name>
<dbReference type="EMBL" id="BGPR01003246">
    <property type="protein sequence ID" value="GBM85577.1"/>
    <property type="molecule type" value="Genomic_DNA"/>
</dbReference>
<dbReference type="AlphaFoldDB" id="A0A4Y2J604"/>
<comment type="caution">
    <text evidence="1">The sequence shown here is derived from an EMBL/GenBank/DDBJ whole genome shotgun (WGS) entry which is preliminary data.</text>
</comment>
<evidence type="ECO:0000313" key="1">
    <source>
        <dbReference type="EMBL" id="GBM85577.1"/>
    </source>
</evidence>
<dbReference type="Proteomes" id="UP000499080">
    <property type="component" value="Unassembled WGS sequence"/>
</dbReference>
<proteinExistence type="predicted"/>
<accession>A0A4Y2J604</accession>
<evidence type="ECO:0000313" key="2">
    <source>
        <dbReference type="Proteomes" id="UP000499080"/>
    </source>
</evidence>
<reference evidence="1 2" key="1">
    <citation type="journal article" date="2019" name="Sci. Rep.">
        <title>Orb-weaving spider Araneus ventricosus genome elucidates the spidroin gene catalogue.</title>
        <authorList>
            <person name="Kono N."/>
            <person name="Nakamura H."/>
            <person name="Ohtoshi R."/>
            <person name="Moran D.A.P."/>
            <person name="Shinohara A."/>
            <person name="Yoshida Y."/>
            <person name="Fujiwara M."/>
            <person name="Mori M."/>
            <person name="Tomita M."/>
            <person name="Arakawa K."/>
        </authorList>
    </citation>
    <scope>NUCLEOTIDE SEQUENCE [LARGE SCALE GENOMIC DNA]</scope>
</reference>
<protein>
    <submittedName>
        <fullName evidence="1">Uncharacterized protein</fullName>
    </submittedName>
</protein>
<keyword evidence="2" id="KW-1185">Reference proteome</keyword>
<gene>
    <name evidence="1" type="ORF">AVEN_207737_1</name>
</gene>
<organism evidence="1 2">
    <name type="scientific">Araneus ventricosus</name>
    <name type="common">Orbweaver spider</name>
    <name type="synonym">Epeira ventricosa</name>
    <dbReference type="NCBI Taxonomy" id="182803"/>
    <lineage>
        <taxon>Eukaryota</taxon>
        <taxon>Metazoa</taxon>
        <taxon>Ecdysozoa</taxon>
        <taxon>Arthropoda</taxon>
        <taxon>Chelicerata</taxon>
        <taxon>Arachnida</taxon>
        <taxon>Araneae</taxon>
        <taxon>Araneomorphae</taxon>
        <taxon>Entelegynae</taxon>
        <taxon>Araneoidea</taxon>
        <taxon>Araneidae</taxon>
        <taxon>Araneus</taxon>
    </lineage>
</organism>
<sequence>MDLFIELKNECTSFRQDIYSKVDGFPKLMSPAIDNNQSDEPLPPIAISLQNEIFEAELKSEEFKRTRLWLSLPQLYLNWYAKC</sequence>